<organism evidence="3 4">
    <name type="scientific">Dorcoceras hygrometricum</name>
    <dbReference type="NCBI Taxonomy" id="472368"/>
    <lineage>
        <taxon>Eukaryota</taxon>
        <taxon>Viridiplantae</taxon>
        <taxon>Streptophyta</taxon>
        <taxon>Embryophyta</taxon>
        <taxon>Tracheophyta</taxon>
        <taxon>Spermatophyta</taxon>
        <taxon>Magnoliopsida</taxon>
        <taxon>eudicotyledons</taxon>
        <taxon>Gunneridae</taxon>
        <taxon>Pentapetalae</taxon>
        <taxon>asterids</taxon>
        <taxon>lamiids</taxon>
        <taxon>Lamiales</taxon>
        <taxon>Gesneriaceae</taxon>
        <taxon>Didymocarpoideae</taxon>
        <taxon>Trichosporeae</taxon>
        <taxon>Loxocarpinae</taxon>
        <taxon>Dorcoceras</taxon>
    </lineage>
</organism>
<feature type="chain" id="PRO_5016293478" evidence="2">
    <location>
        <begin position="20"/>
        <end position="221"/>
    </location>
</feature>
<sequence>MMQVSMMMLLRLLRSAVRTSDAPLRLLPRDRLLSLPSTDIKESFAQLRTSIEDIRFEKIRRKDDTDRLRDSRSKGRPVTGSQYSQKKLSTQVAAAALDNIDGRKEVKELHAKVTYLDGQVAAIRNDLLNFHAKAEENHLNLSTQLEFLMMPKRGKVVAASLVCLLMIKANPVGVVVTVEVSEEVDPQRVGDRVIRVLRQLGYRVSIFSLSGQIPTVESALG</sequence>
<keyword evidence="4" id="KW-1185">Reference proteome</keyword>
<dbReference type="AlphaFoldDB" id="A0A2Z7ABR2"/>
<accession>A0A2Z7ABR2</accession>
<dbReference type="Proteomes" id="UP000250235">
    <property type="component" value="Unassembled WGS sequence"/>
</dbReference>
<protein>
    <submittedName>
        <fullName evidence="3">Uncharacterized protein</fullName>
    </submittedName>
</protein>
<feature type="region of interest" description="Disordered" evidence="1">
    <location>
        <begin position="65"/>
        <end position="86"/>
    </location>
</feature>
<evidence type="ECO:0000313" key="4">
    <source>
        <dbReference type="Proteomes" id="UP000250235"/>
    </source>
</evidence>
<keyword evidence="2" id="KW-0732">Signal</keyword>
<name>A0A2Z7ABR2_9LAMI</name>
<evidence type="ECO:0000256" key="1">
    <source>
        <dbReference type="SAM" id="MobiDB-lite"/>
    </source>
</evidence>
<gene>
    <name evidence="3" type="ORF">F511_42423</name>
</gene>
<evidence type="ECO:0000313" key="3">
    <source>
        <dbReference type="EMBL" id="KZV19122.1"/>
    </source>
</evidence>
<evidence type="ECO:0000256" key="2">
    <source>
        <dbReference type="SAM" id="SignalP"/>
    </source>
</evidence>
<feature type="signal peptide" evidence="2">
    <location>
        <begin position="1"/>
        <end position="19"/>
    </location>
</feature>
<proteinExistence type="predicted"/>
<reference evidence="3 4" key="1">
    <citation type="journal article" date="2015" name="Proc. Natl. Acad. Sci. U.S.A.">
        <title>The resurrection genome of Boea hygrometrica: A blueprint for survival of dehydration.</title>
        <authorList>
            <person name="Xiao L."/>
            <person name="Yang G."/>
            <person name="Zhang L."/>
            <person name="Yang X."/>
            <person name="Zhao S."/>
            <person name="Ji Z."/>
            <person name="Zhou Q."/>
            <person name="Hu M."/>
            <person name="Wang Y."/>
            <person name="Chen M."/>
            <person name="Xu Y."/>
            <person name="Jin H."/>
            <person name="Xiao X."/>
            <person name="Hu G."/>
            <person name="Bao F."/>
            <person name="Hu Y."/>
            <person name="Wan P."/>
            <person name="Li L."/>
            <person name="Deng X."/>
            <person name="Kuang T."/>
            <person name="Xiang C."/>
            <person name="Zhu J.K."/>
            <person name="Oliver M.J."/>
            <person name="He Y."/>
        </authorList>
    </citation>
    <scope>NUCLEOTIDE SEQUENCE [LARGE SCALE GENOMIC DNA]</scope>
    <source>
        <strain evidence="4">cv. XS01</strain>
    </source>
</reference>
<dbReference type="EMBL" id="KV016841">
    <property type="protein sequence ID" value="KZV19122.1"/>
    <property type="molecule type" value="Genomic_DNA"/>
</dbReference>